<dbReference type="Pfam" id="PF09261">
    <property type="entry name" value="Alpha-mann_mid"/>
    <property type="match status" value="1"/>
</dbReference>
<dbReference type="InterPro" id="IPR041509">
    <property type="entry name" value="GH38_beta-1"/>
</dbReference>
<dbReference type="InterPro" id="IPR028995">
    <property type="entry name" value="Glyco_hydro_57/38_cen_sf"/>
</dbReference>
<feature type="domain" description="Glycoside hydrolase family 38 central" evidence="5">
    <location>
        <begin position="298"/>
        <end position="369"/>
    </location>
</feature>
<dbReference type="InterPro" id="IPR011330">
    <property type="entry name" value="Glyco_hydro/deAcase_b/a-brl"/>
</dbReference>
<dbReference type="InterPro" id="IPR015341">
    <property type="entry name" value="Glyco_hydro_38_cen"/>
</dbReference>
<reference evidence="6 7" key="1">
    <citation type="submission" date="2021-10" db="EMBL/GenBank/DDBJ databases">
        <title>Anaerobic single-cell dispensing facilitates the cultivation of human gut bacteria.</title>
        <authorList>
            <person name="Afrizal A."/>
        </authorList>
    </citation>
    <scope>NUCLEOTIDE SEQUENCE [LARGE SCALE GENOMIC DNA]</scope>
    <source>
        <strain evidence="6 7">CLA-AA-H232</strain>
    </source>
</reference>
<evidence type="ECO:0000259" key="5">
    <source>
        <dbReference type="SMART" id="SM00872"/>
    </source>
</evidence>
<comment type="similarity">
    <text evidence="1">Belongs to the glycosyl hydrolase 38 family.</text>
</comment>
<accession>A0AAE3DZ77</accession>
<dbReference type="SUPFAM" id="SSF74650">
    <property type="entry name" value="Galactose mutarotase-like"/>
    <property type="match status" value="1"/>
</dbReference>
<proteinExistence type="inferred from homology"/>
<evidence type="ECO:0000256" key="4">
    <source>
        <dbReference type="ARBA" id="ARBA00023295"/>
    </source>
</evidence>
<evidence type="ECO:0000313" key="7">
    <source>
        <dbReference type="Proteomes" id="UP001198242"/>
    </source>
</evidence>
<dbReference type="GO" id="GO:0009313">
    <property type="term" value="P:oligosaccharide catabolic process"/>
    <property type="evidence" value="ECO:0007669"/>
    <property type="project" value="TreeGrafter"/>
</dbReference>
<dbReference type="GO" id="GO:0030246">
    <property type="term" value="F:carbohydrate binding"/>
    <property type="evidence" value="ECO:0007669"/>
    <property type="project" value="InterPro"/>
</dbReference>
<dbReference type="InterPro" id="IPR041147">
    <property type="entry name" value="GH38_C"/>
</dbReference>
<dbReference type="PANTHER" id="PTHR46017:SF2">
    <property type="entry name" value="MANNOSYLGLYCERATE HYDROLASE"/>
    <property type="match status" value="1"/>
</dbReference>
<gene>
    <name evidence="6" type="ORF">LKE05_07585</name>
</gene>
<dbReference type="Gene3D" id="2.70.98.30">
    <property type="entry name" value="Golgi alpha-mannosidase II, domain 4"/>
    <property type="match status" value="1"/>
</dbReference>
<dbReference type="InterPro" id="IPR011682">
    <property type="entry name" value="Glyco_hydro_38_C"/>
</dbReference>
<dbReference type="GO" id="GO:0004559">
    <property type="term" value="F:alpha-mannosidase activity"/>
    <property type="evidence" value="ECO:0007669"/>
    <property type="project" value="InterPro"/>
</dbReference>
<dbReference type="SUPFAM" id="SSF88688">
    <property type="entry name" value="Families 57/38 glycoside transferase middle domain"/>
    <property type="match status" value="1"/>
</dbReference>
<comment type="caution">
    <text evidence="6">The sequence shown here is derived from an EMBL/GenBank/DDBJ whole genome shotgun (WGS) entry which is preliminary data.</text>
</comment>
<dbReference type="Pfam" id="PF18438">
    <property type="entry name" value="Glyco_hydro_38"/>
    <property type="match status" value="1"/>
</dbReference>
<dbReference type="Pfam" id="PF01074">
    <property type="entry name" value="Glyco_hydro_38N"/>
    <property type="match status" value="1"/>
</dbReference>
<keyword evidence="7" id="KW-1185">Reference proteome</keyword>
<keyword evidence="2" id="KW-0479">Metal-binding</keyword>
<dbReference type="Pfam" id="PF17677">
    <property type="entry name" value="Glyco_hydro38C2"/>
    <property type="match status" value="1"/>
</dbReference>
<dbReference type="SUPFAM" id="SSF88713">
    <property type="entry name" value="Glycoside hydrolase/deacetylase"/>
    <property type="match status" value="1"/>
</dbReference>
<evidence type="ECO:0000313" key="6">
    <source>
        <dbReference type="EMBL" id="MCC2210649.1"/>
    </source>
</evidence>
<dbReference type="PANTHER" id="PTHR46017">
    <property type="entry name" value="ALPHA-MANNOSIDASE 2C1"/>
    <property type="match status" value="1"/>
</dbReference>
<sequence>MSKNVHIISHSHWDREWYLPFEQHRMRLVELIDKCMEVFEKDDSFKSFFLDGQTIVLDDYLEIRLENKEKLIKYIKEGKFIIGPWYILQDEFYTSGEANIRNLLVGMKEAEKYGAMCKMGYFPDAFGNAGQMPQILKQAGMDTVTFGRGVRPVGFDNEIQENGNYESPYSEMMWESPDGTKIFGILFANWYNNGNEVPTDKKSAKEYWDDRLKKVATFASTDEYLLMNGCDHQPVQADLGKAIEVASELYPDINFKHSNFPDYIKAIKEKVPNDLAVVKGELTSQDTDGWSTLINCASSHIYLKQMNRKCESALENGAEPVRVLSSVLGQNYPSDELEYSWKKLMQNHPHDSICCCSVDEVQDEMATRFNKSKQVADYLVSEGTRYIADKINTKEYEKYKNALPFVVFNTTGRKRTSVVSVEIDVTRKSGWLKKCAYDLDEINVPNYKLIDSAGNSIPFKIEDLGVRFGYDLPKDKFRQPYMARRVRVTFEAENISAVGYKTYALVEGDAEKVTDTLVSGENCMENDAIRVEINKNGSLNVTDKASGRTYKGVAYYEETGDLGNEYMYKMPEGSKAITTQDTVAKIELAEDEPYRAMYKITNTITVPKSGDDNFEDEKRHMVFFKERVGGRSNDTVEMKIETFVSLDKNGKGVKIKTRFDNEVKDHRVRIMVPTGINSDVHKADSVFEVVTRNNRHNAGWNNPSGCEHEQGFVSIDDGEKGIAVANIGLYEYEMLPDLDNTIAVTILRAVGEMGDWGVLPTPKAQCLGISETEIEIVPFKGDLISSGAYEECYQFKTDIITAATDCHNGAMPLDYSMINWQGDGLTLTGIKQKGNGEDIILRWVNVSDKPTTLTIQKSDVIDNLYISNIIEKKIKEIDSDNGYFNIEAKTYEIMTVGIAK</sequence>
<evidence type="ECO:0000256" key="2">
    <source>
        <dbReference type="ARBA" id="ARBA00022723"/>
    </source>
</evidence>
<dbReference type="InterPro" id="IPR027291">
    <property type="entry name" value="Glyco_hydro_38_N_sf"/>
</dbReference>
<organism evidence="6 7">
    <name type="scientific">Hominilimicola fabiformis</name>
    <dbReference type="NCBI Taxonomy" id="2885356"/>
    <lineage>
        <taxon>Bacteria</taxon>
        <taxon>Bacillati</taxon>
        <taxon>Bacillota</taxon>
        <taxon>Clostridia</taxon>
        <taxon>Eubacteriales</taxon>
        <taxon>Oscillospiraceae</taxon>
        <taxon>Hominilimicola</taxon>
    </lineage>
</organism>
<dbReference type="SMART" id="SM00872">
    <property type="entry name" value="Alpha-mann_mid"/>
    <property type="match status" value="1"/>
</dbReference>
<dbReference type="InterPro" id="IPR011013">
    <property type="entry name" value="Gal_mutarotase_sf_dom"/>
</dbReference>
<dbReference type="AlphaFoldDB" id="A0AAE3DZ77"/>
<dbReference type="Proteomes" id="UP001198242">
    <property type="component" value="Unassembled WGS sequence"/>
</dbReference>
<dbReference type="Gene3D" id="2.60.40.2220">
    <property type="match status" value="1"/>
</dbReference>
<dbReference type="InterPro" id="IPR037094">
    <property type="entry name" value="Glyco_hydro_38_cen_sf"/>
</dbReference>
<keyword evidence="3" id="KW-0378">Hydrolase</keyword>
<evidence type="ECO:0000256" key="3">
    <source>
        <dbReference type="ARBA" id="ARBA00022801"/>
    </source>
</evidence>
<dbReference type="RefSeq" id="WP_147514808.1">
    <property type="nucleotide sequence ID" value="NZ_JAJEQM010000009.1"/>
</dbReference>
<evidence type="ECO:0000256" key="1">
    <source>
        <dbReference type="ARBA" id="ARBA00009792"/>
    </source>
</evidence>
<dbReference type="Pfam" id="PF07748">
    <property type="entry name" value="Glyco_hydro_38C"/>
    <property type="match status" value="1"/>
</dbReference>
<dbReference type="Gene3D" id="2.60.40.2210">
    <property type="match status" value="1"/>
</dbReference>
<dbReference type="Gene3D" id="1.20.1270.50">
    <property type="entry name" value="Glycoside hydrolase family 38, central domain"/>
    <property type="match status" value="1"/>
</dbReference>
<dbReference type="CDD" id="cd10814">
    <property type="entry name" value="GH38N_AMII_SpGH38_like"/>
    <property type="match status" value="1"/>
</dbReference>
<protein>
    <submittedName>
        <fullName evidence="6">Alpha-mannosidase</fullName>
    </submittedName>
</protein>
<name>A0AAE3DZ77_9FIRM</name>
<keyword evidence="4" id="KW-0326">Glycosidase</keyword>
<dbReference type="Gene3D" id="3.20.110.10">
    <property type="entry name" value="Glycoside hydrolase 38, N terminal domain"/>
    <property type="match status" value="1"/>
</dbReference>
<dbReference type="EMBL" id="JAJEQM010000009">
    <property type="protein sequence ID" value="MCC2210649.1"/>
    <property type="molecule type" value="Genomic_DNA"/>
</dbReference>
<dbReference type="GO" id="GO:0006013">
    <property type="term" value="P:mannose metabolic process"/>
    <property type="evidence" value="ECO:0007669"/>
    <property type="project" value="InterPro"/>
</dbReference>
<dbReference type="InterPro" id="IPR000602">
    <property type="entry name" value="Glyco_hydro_38_N"/>
</dbReference>
<dbReference type="GO" id="GO:0046872">
    <property type="term" value="F:metal ion binding"/>
    <property type="evidence" value="ECO:0007669"/>
    <property type="project" value="UniProtKB-KW"/>
</dbReference>